<evidence type="ECO:0000256" key="6">
    <source>
        <dbReference type="ARBA" id="ARBA00022792"/>
    </source>
</evidence>
<dbReference type="OrthoDB" id="193856at2759"/>
<reference evidence="13 14" key="1">
    <citation type="journal article" date="2018" name="Nat. Ecol. Evol.">
        <title>Pezizomycetes genomes reveal the molecular basis of ectomycorrhizal truffle lifestyle.</title>
        <authorList>
            <person name="Murat C."/>
            <person name="Payen T."/>
            <person name="Noel B."/>
            <person name="Kuo A."/>
            <person name="Morin E."/>
            <person name="Chen J."/>
            <person name="Kohler A."/>
            <person name="Krizsan K."/>
            <person name="Balestrini R."/>
            <person name="Da Silva C."/>
            <person name="Montanini B."/>
            <person name="Hainaut M."/>
            <person name="Levati E."/>
            <person name="Barry K.W."/>
            <person name="Belfiori B."/>
            <person name="Cichocki N."/>
            <person name="Clum A."/>
            <person name="Dockter R.B."/>
            <person name="Fauchery L."/>
            <person name="Guy J."/>
            <person name="Iotti M."/>
            <person name="Le Tacon F."/>
            <person name="Lindquist E.A."/>
            <person name="Lipzen A."/>
            <person name="Malagnac F."/>
            <person name="Mello A."/>
            <person name="Molinier V."/>
            <person name="Miyauchi S."/>
            <person name="Poulain J."/>
            <person name="Riccioni C."/>
            <person name="Rubini A."/>
            <person name="Sitrit Y."/>
            <person name="Splivallo R."/>
            <person name="Traeger S."/>
            <person name="Wang M."/>
            <person name="Zifcakova L."/>
            <person name="Wipf D."/>
            <person name="Zambonelli A."/>
            <person name="Paolocci F."/>
            <person name="Nowrousian M."/>
            <person name="Ottonello S."/>
            <person name="Baldrian P."/>
            <person name="Spatafora J.W."/>
            <person name="Henrissat B."/>
            <person name="Nagy L.G."/>
            <person name="Aury J.M."/>
            <person name="Wincker P."/>
            <person name="Grigoriev I.V."/>
            <person name="Bonfante P."/>
            <person name="Martin F.M."/>
        </authorList>
    </citation>
    <scope>NUCLEOTIDE SEQUENCE [LARGE SCALE GENOMIC DNA]</scope>
    <source>
        <strain evidence="13 14">120613-1</strain>
    </source>
</reference>
<dbReference type="Gene3D" id="1.50.40.10">
    <property type="entry name" value="Mitochondrial carrier domain"/>
    <property type="match status" value="1"/>
</dbReference>
<dbReference type="GO" id="GO:0000064">
    <property type="term" value="F:L-ornithine transmembrane transporter activity"/>
    <property type="evidence" value="ECO:0007669"/>
    <property type="project" value="TreeGrafter"/>
</dbReference>
<keyword evidence="6" id="KW-0999">Mitochondrion inner membrane</keyword>
<evidence type="ECO:0000313" key="13">
    <source>
        <dbReference type="EMBL" id="RPA93766.1"/>
    </source>
</evidence>
<dbReference type="InterPro" id="IPR050567">
    <property type="entry name" value="Mitochondrial_Carrier"/>
</dbReference>
<accession>A0A3N4J6G8</accession>
<evidence type="ECO:0000256" key="8">
    <source>
        <dbReference type="ARBA" id="ARBA00023128"/>
    </source>
</evidence>
<evidence type="ECO:0000256" key="5">
    <source>
        <dbReference type="ARBA" id="ARBA00022737"/>
    </source>
</evidence>
<evidence type="ECO:0000256" key="1">
    <source>
        <dbReference type="ARBA" id="ARBA00004225"/>
    </source>
</evidence>
<dbReference type="InterPro" id="IPR018108">
    <property type="entry name" value="MCP_transmembrane"/>
</dbReference>
<evidence type="ECO:0000256" key="10">
    <source>
        <dbReference type="PROSITE-ProRule" id="PRU00282"/>
    </source>
</evidence>
<evidence type="ECO:0000256" key="11">
    <source>
        <dbReference type="RuleBase" id="RU000488"/>
    </source>
</evidence>
<keyword evidence="4 10" id="KW-0812">Transmembrane</keyword>
<dbReference type="GO" id="GO:1990575">
    <property type="term" value="P:mitochondrial L-ornithine transmembrane transport"/>
    <property type="evidence" value="ECO:0007669"/>
    <property type="project" value="TreeGrafter"/>
</dbReference>
<feature type="repeat" description="Solcar" evidence="10">
    <location>
        <begin position="217"/>
        <end position="304"/>
    </location>
</feature>
<dbReference type="GO" id="GO:0031966">
    <property type="term" value="C:mitochondrial membrane"/>
    <property type="evidence" value="ECO:0007669"/>
    <property type="project" value="UniProtKB-SubCell"/>
</dbReference>
<feature type="transmembrane region" description="Helical" evidence="12">
    <location>
        <begin position="121"/>
        <end position="141"/>
    </location>
</feature>
<evidence type="ECO:0000256" key="3">
    <source>
        <dbReference type="ARBA" id="ARBA00022448"/>
    </source>
</evidence>
<keyword evidence="9 10" id="KW-0472">Membrane</keyword>
<feature type="transmembrane region" description="Helical" evidence="12">
    <location>
        <begin position="82"/>
        <end position="101"/>
    </location>
</feature>
<gene>
    <name evidence="13" type="ORF">L873DRAFT_1830562</name>
</gene>
<protein>
    <submittedName>
        <fullName evidence="13">Mitochondrial carrier</fullName>
    </submittedName>
</protein>
<dbReference type="PANTHER" id="PTHR45624">
    <property type="entry name" value="MITOCHONDRIAL BASIC AMINO ACIDS TRANSPORTER-RELATED"/>
    <property type="match status" value="1"/>
</dbReference>
<dbReference type="Pfam" id="PF00153">
    <property type="entry name" value="Mito_carr"/>
    <property type="match status" value="3"/>
</dbReference>
<keyword evidence="14" id="KW-1185">Reference proteome</keyword>
<feature type="transmembrane region" description="Helical" evidence="12">
    <location>
        <begin position="181"/>
        <end position="200"/>
    </location>
</feature>
<feature type="repeat" description="Solcar" evidence="10">
    <location>
        <begin position="23"/>
        <end position="106"/>
    </location>
</feature>
<sequence length="306" mass="33922">MDVSEVLPIEHQKVFDNPSSSEHSPYHGFVAGIFSGVSKLTGMFDTIKVRMQTSTSNQFKGPLDCLSTTVGKEGFRGLYKGATPPLIGWIFMDSIMLGSLANYRAAIKSQFYPQHDTLPSFGHGAAGILAGWTVSFIAAPVEHVKARLQIQYNAKGSKAGVKYSGPIDCTSQLLKNHGIQGLYHGLGATMLFRTFFFVMWGSYDIITRQLEQRTSMTPMFVNFLAGGLSANLFWVFSYPSDVIKQHIMTDSLENRRFKNWREAAVAVGRESGLRGYWRGFLPCIMRAFPANAVALVAFEGVMRHLP</sequence>
<comment type="similarity">
    <text evidence="2 11">Belongs to the mitochondrial carrier (TC 2.A.29) family.</text>
</comment>
<evidence type="ECO:0000256" key="4">
    <source>
        <dbReference type="ARBA" id="ARBA00022692"/>
    </source>
</evidence>
<keyword evidence="5" id="KW-0677">Repeat</keyword>
<dbReference type="AlphaFoldDB" id="A0A3N4J6G8"/>
<keyword evidence="7 12" id="KW-1133">Transmembrane helix</keyword>
<evidence type="ECO:0000256" key="2">
    <source>
        <dbReference type="ARBA" id="ARBA00006375"/>
    </source>
</evidence>
<dbReference type="Proteomes" id="UP000276215">
    <property type="component" value="Unassembled WGS sequence"/>
</dbReference>
<dbReference type="EMBL" id="ML120446">
    <property type="protein sequence ID" value="RPA93766.1"/>
    <property type="molecule type" value="Genomic_DNA"/>
</dbReference>
<dbReference type="STRING" id="1336337.A0A3N4J6G8"/>
<comment type="subcellular location">
    <subcellularLocation>
        <location evidence="1">Mitochondrion membrane</location>
        <topology evidence="1">Multi-pass membrane protein</topology>
    </subcellularLocation>
</comment>
<keyword evidence="3 11" id="KW-0813">Transport</keyword>
<keyword evidence="8" id="KW-0496">Mitochondrion</keyword>
<feature type="repeat" description="Solcar" evidence="10">
    <location>
        <begin position="118"/>
        <end position="209"/>
    </location>
</feature>
<evidence type="ECO:0000256" key="9">
    <source>
        <dbReference type="ARBA" id="ARBA00023136"/>
    </source>
</evidence>
<name>A0A3N4J6G8_9PEZI</name>
<evidence type="ECO:0000313" key="14">
    <source>
        <dbReference type="Proteomes" id="UP000276215"/>
    </source>
</evidence>
<proteinExistence type="inferred from homology"/>
<dbReference type="SUPFAM" id="SSF103506">
    <property type="entry name" value="Mitochondrial carrier"/>
    <property type="match status" value="1"/>
</dbReference>
<feature type="transmembrane region" description="Helical" evidence="12">
    <location>
        <begin position="220"/>
        <end position="238"/>
    </location>
</feature>
<dbReference type="PANTHER" id="PTHR45624:SF57">
    <property type="entry name" value="MITOCHONDRIAL SUBSTRATE CARRIER FAMILY PROTEIN L"/>
    <property type="match status" value="1"/>
</dbReference>
<dbReference type="InterPro" id="IPR023395">
    <property type="entry name" value="MCP_dom_sf"/>
</dbReference>
<dbReference type="PROSITE" id="PS50920">
    <property type="entry name" value="SOLCAR"/>
    <property type="match status" value="3"/>
</dbReference>
<organism evidence="13 14">
    <name type="scientific">Choiromyces venosus 120613-1</name>
    <dbReference type="NCBI Taxonomy" id="1336337"/>
    <lineage>
        <taxon>Eukaryota</taxon>
        <taxon>Fungi</taxon>
        <taxon>Dikarya</taxon>
        <taxon>Ascomycota</taxon>
        <taxon>Pezizomycotina</taxon>
        <taxon>Pezizomycetes</taxon>
        <taxon>Pezizales</taxon>
        <taxon>Tuberaceae</taxon>
        <taxon>Choiromyces</taxon>
    </lineage>
</organism>
<evidence type="ECO:0000256" key="7">
    <source>
        <dbReference type="ARBA" id="ARBA00022989"/>
    </source>
</evidence>
<evidence type="ECO:0000256" key="12">
    <source>
        <dbReference type="SAM" id="Phobius"/>
    </source>
</evidence>